<feature type="transmembrane region" description="Helical" evidence="1">
    <location>
        <begin position="288"/>
        <end position="309"/>
    </location>
</feature>
<dbReference type="AlphaFoldDB" id="E3N2M0"/>
<keyword evidence="1" id="KW-1133">Transmembrane helix</keyword>
<dbReference type="HOGENOM" id="CLU_694910_0_0_1"/>
<feature type="transmembrane region" description="Helical" evidence="1">
    <location>
        <begin position="69"/>
        <end position="86"/>
    </location>
</feature>
<dbReference type="InParanoid" id="E3N2M0"/>
<feature type="transmembrane region" description="Helical" evidence="1">
    <location>
        <begin position="235"/>
        <end position="253"/>
    </location>
</feature>
<feature type="transmembrane region" description="Helical" evidence="1">
    <location>
        <begin position="265"/>
        <end position="282"/>
    </location>
</feature>
<keyword evidence="3" id="KW-1185">Reference proteome</keyword>
<feature type="transmembrane region" description="Helical" evidence="1">
    <location>
        <begin position="169"/>
        <end position="190"/>
    </location>
</feature>
<feature type="transmembrane region" description="Helical" evidence="1">
    <location>
        <begin position="375"/>
        <end position="394"/>
    </location>
</feature>
<accession>E3N2M0</accession>
<evidence type="ECO:0000256" key="1">
    <source>
        <dbReference type="SAM" id="Phobius"/>
    </source>
</evidence>
<keyword evidence="1" id="KW-0812">Transmembrane</keyword>
<organism evidence="3">
    <name type="scientific">Caenorhabditis remanei</name>
    <name type="common">Caenorhabditis vulgaris</name>
    <dbReference type="NCBI Taxonomy" id="31234"/>
    <lineage>
        <taxon>Eukaryota</taxon>
        <taxon>Metazoa</taxon>
        <taxon>Ecdysozoa</taxon>
        <taxon>Nematoda</taxon>
        <taxon>Chromadorea</taxon>
        <taxon>Rhabditida</taxon>
        <taxon>Rhabditina</taxon>
        <taxon>Rhabditomorpha</taxon>
        <taxon>Rhabditoidea</taxon>
        <taxon>Rhabditidae</taxon>
        <taxon>Peloderinae</taxon>
        <taxon>Caenorhabditis</taxon>
    </lineage>
</organism>
<name>E3N2M0_CAERE</name>
<sequence length="397" mass="47189">MILYMLFAPYLCYFGLYDIYYNNFDKLDNLGCSELQKSLVKWMINNFFVMLFFLNQFQPRHVFANRNMLRQGSLGVALTTVWIPVVKDSAHFLIPLMLIHAFCLVIGPLHTHYQFIRRILNRNQMYISLIQAYILFFNMYGRGIALHFLEKPFPVEIDCLDYYTAYLMYPRTPFEFVKIESYLAVILLVVNLPLQKMLFYMFFAPYLCYFGLYDIYYNNFDKLDNLGCSELQKSLVKWMINNFFVMLFFLHKFQPRHVFTNRNMLRQGSIGVALTTVWIPVVKDSAHLLIPLMLIHAFCLVIGPLHAYFQFLRRCLIRNNYYTIVFTFSSLTFNSYGKGIALHFLEKPFPENLDCVDYYFTYSMYPRTPFEFVKIESYLAVILLAITMVLPDFLDRI</sequence>
<dbReference type="Proteomes" id="UP000008281">
    <property type="component" value="Unassembled WGS sequence"/>
</dbReference>
<feature type="transmembrane region" description="Helical" evidence="1">
    <location>
        <begin position="39"/>
        <end position="57"/>
    </location>
</feature>
<feature type="transmembrane region" description="Helical" evidence="1">
    <location>
        <begin position="125"/>
        <end position="149"/>
    </location>
</feature>
<feature type="transmembrane region" description="Helical" evidence="1">
    <location>
        <begin position="92"/>
        <end position="113"/>
    </location>
</feature>
<evidence type="ECO:0000313" key="2">
    <source>
        <dbReference type="EMBL" id="EFO84265.1"/>
    </source>
</evidence>
<dbReference type="EMBL" id="DS268514">
    <property type="protein sequence ID" value="EFO84265.1"/>
    <property type="molecule type" value="Genomic_DNA"/>
</dbReference>
<proteinExistence type="predicted"/>
<protein>
    <submittedName>
        <fullName evidence="2">Uncharacterized protein</fullName>
    </submittedName>
</protein>
<keyword evidence="1" id="KW-0472">Membrane</keyword>
<feature type="transmembrane region" description="Helical" evidence="1">
    <location>
        <begin position="197"/>
        <end position="215"/>
    </location>
</feature>
<reference evidence="2" key="1">
    <citation type="submission" date="2007-07" db="EMBL/GenBank/DDBJ databases">
        <title>PCAP assembly of the Caenorhabditis remanei genome.</title>
        <authorList>
            <consortium name="The Caenorhabditis remanei Sequencing Consortium"/>
            <person name="Wilson R.K."/>
        </authorList>
    </citation>
    <scope>NUCLEOTIDE SEQUENCE [LARGE SCALE GENOMIC DNA]</scope>
    <source>
        <strain evidence="2">PB4641</strain>
    </source>
</reference>
<feature type="transmembrane region" description="Helical" evidence="1">
    <location>
        <begin position="321"/>
        <end position="344"/>
    </location>
</feature>
<gene>
    <name evidence="2" type="ORF">CRE_15589</name>
</gene>
<evidence type="ECO:0000313" key="3">
    <source>
        <dbReference type="Proteomes" id="UP000008281"/>
    </source>
</evidence>